<name>A0A820FMV8_9BILA</name>
<protein>
    <submittedName>
        <fullName evidence="1">Uncharacterized protein</fullName>
    </submittedName>
</protein>
<evidence type="ECO:0000313" key="1">
    <source>
        <dbReference type="EMBL" id="CAF4267088.1"/>
    </source>
</evidence>
<accession>A0A820FMV8</accession>
<dbReference type="Proteomes" id="UP000663823">
    <property type="component" value="Unassembled WGS sequence"/>
</dbReference>
<proteinExistence type="predicted"/>
<sequence>EGFIERFQLTPDELNALRTTRDGFLHPNQI</sequence>
<dbReference type="EMBL" id="CAJOAX010036842">
    <property type="protein sequence ID" value="CAF4267088.1"/>
    <property type="molecule type" value="Genomic_DNA"/>
</dbReference>
<evidence type="ECO:0000313" key="2">
    <source>
        <dbReference type="Proteomes" id="UP000663823"/>
    </source>
</evidence>
<organism evidence="1 2">
    <name type="scientific">Rotaria sordida</name>
    <dbReference type="NCBI Taxonomy" id="392033"/>
    <lineage>
        <taxon>Eukaryota</taxon>
        <taxon>Metazoa</taxon>
        <taxon>Spiralia</taxon>
        <taxon>Gnathifera</taxon>
        <taxon>Rotifera</taxon>
        <taxon>Eurotatoria</taxon>
        <taxon>Bdelloidea</taxon>
        <taxon>Philodinida</taxon>
        <taxon>Philodinidae</taxon>
        <taxon>Rotaria</taxon>
    </lineage>
</organism>
<dbReference type="AlphaFoldDB" id="A0A820FMV8"/>
<feature type="non-terminal residue" evidence="1">
    <location>
        <position position="1"/>
    </location>
</feature>
<gene>
    <name evidence="1" type="ORF">OTI717_LOCUS40967</name>
</gene>
<reference evidence="1" key="1">
    <citation type="submission" date="2021-02" db="EMBL/GenBank/DDBJ databases">
        <authorList>
            <person name="Nowell W R."/>
        </authorList>
    </citation>
    <scope>NUCLEOTIDE SEQUENCE</scope>
</reference>
<comment type="caution">
    <text evidence="1">The sequence shown here is derived from an EMBL/GenBank/DDBJ whole genome shotgun (WGS) entry which is preliminary data.</text>
</comment>